<dbReference type="PANTHER" id="PTHR43591">
    <property type="entry name" value="METHYLTRANSFERASE"/>
    <property type="match status" value="1"/>
</dbReference>
<evidence type="ECO:0000256" key="1">
    <source>
        <dbReference type="SAM" id="MobiDB-lite"/>
    </source>
</evidence>
<evidence type="ECO:0000313" key="3">
    <source>
        <dbReference type="Proteomes" id="UP001373714"/>
    </source>
</evidence>
<dbReference type="Gene3D" id="3.40.50.150">
    <property type="entry name" value="Vaccinia Virus protein VP39"/>
    <property type="match status" value="1"/>
</dbReference>
<feature type="region of interest" description="Disordered" evidence="1">
    <location>
        <begin position="1"/>
        <end position="47"/>
    </location>
</feature>
<proteinExistence type="predicted"/>
<dbReference type="Pfam" id="PF13489">
    <property type="entry name" value="Methyltransf_23"/>
    <property type="match status" value="1"/>
</dbReference>
<accession>A0AAV9VHE9</accession>
<dbReference type="InterPro" id="IPR029063">
    <property type="entry name" value="SAM-dependent_MTases_sf"/>
</dbReference>
<dbReference type="CDD" id="cd02440">
    <property type="entry name" value="AdoMet_MTases"/>
    <property type="match status" value="1"/>
</dbReference>
<organism evidence="2 3">
    <name type="scientific">Orbilia blumenaviensis</name>
    <dbReference type="NCBI Taxonomy" id="1796055"/>
    <lineage>
        <taxon>Eukaryota</taxon>
        <taxon>Fungi</taxon>
        <taxon>Dikarya</taxon>
        <taxon>Ascomycota</taxon>
        <taxon>Pezizomycotina</taxon>
        <taxon>Orbiliomycetes</taxon>
        <taxon>Orbiliales</taxon>
        <taxon>Orbiliaceae</taxon>
        <taxon>Orbilia</taxon>
    </lineage>
</organism>
<name>A0AAV9VHE9_9PEZI</name>
<feature type="compositionally biased region" description="Low complexity" evidence="1">
    <location>
        <begin position="15"/>
        <end position="35"/>
    </location>
</feature>
<dbReference type="EMBL" id="JAVHNS010000003">
    <property type="protein sequence ID" value="KAK6360157.1"/>
    <property type="molecule type" value="Genomic_DNA"/>
</dbReference>
<reference evidence="2 3" key="1">
    <citation type="submission" date="2019-10" db="EMBL/GenBank/DDBJ databases">
        <authorList>
            <person name="Palmer J.M."/>
        </authorList>
    </citation>
    <scope>NUCLEOTIDE SEQUENCE [LARGE SCALE GENOMIC DNA]</scope>
    <source>
        <strain evidence="2 3">TWF730</strain>
    </source>
</reference>
<dbReference type="SUPFAM" id="SSF53335">
    <property type="entry name" value="S-adenosyl-L-methionine-dependent methyltransferases"/>
    <property type="match status" value="1"/>
</dbReference>
<dbReference type="AlphaFoldDB" id="A0AAV9VHE9"/>
<protein>
    <recommendedName>
        <fullName evidence="4">Methyltransferase</fullName>
    </recommendedName>
</protein>
<dbReference type="PANTHER" id="PTHR43591:SF24">
    <property type="entry name" value="2-METHOXY-6-POLYPRENYL-1,4-BENZOQUINOL METHYLASE, MITOCHONDRIAL"/>
    <property type="match status" value="1"/>
</dbReference>
<evidence type="ECO:0000313" key="2">
    <source>
        <dbReference type="EMBL" id="KAK6360157.1"/>
    </source>
</evidence>
<dbReference type="Proteomes" id="UP001373714">
    <property type="component" value="Unassembled WGS sequence"/>
</dbReference>
<comment type="caution">
    <text evidence="2">The sequence shown here is derived from an EMBL/GenBank/DDBJ whole genome shotgun (WGS) entry which is preliminary data.</text>
</comment>
<sequence length="374" mass="41833">MATPAPTSPPKSESPKVASPKSESSKVASPKSASASPPPPGADVTVHDNVTTTMHPVIEAETYTESAYSESEVGSYTTSLSSSVMHYRFENGRRYHSQSVTDSNYFLPNDELENDRLDLNHHVMGLMQGGKLHGAPLDNPQRILDLGTGTGIWAIEMADQYPGAHVVGNDLSPIQPRWVPPNLTFEVDDVEKEWTHKPCSFDFIYCRYMLGSIKDWPQLIRRAFTTVKPGGYVEILEPDSTLRCDDGTLLEDSALVQWNKLFISAADANGTSVIGSPNYKDYFRDAGFTEITQEVFKLPNSPWPKDPHMKEIGGYHMATFMEGLEGLSLFFFTTFHHMSVSEINVLLANVRKEMKNKAIHTYFNLYRYIGRKPE</sequence>
<evidence type="ECO:0008006" key="4">
    <source>
        <dbReference type="Google" id="ProtNLM"/>
    </source>
</evidence>
<dbReference type="GO" id="GO:0008168">
    <property type="term" value="F:methyltransferase activity"/>
    <property type="evidence" value="ECO:0007669"/>
    <property type="project" value="TreeGrafter"/>
</dbReference>
<gene>
    <name evidence="2" type="ORF">TWF730_006310</name>
</gene>
<keyword evidence="3" id="KW-1185">Reference proteome</keyword>